<organism evidence="4 5">
    <name type="scientific">Araneus ventricosus</name>
    <name type="common">Orbweaver spider</name>
    <name type="synonym">Epeira ventricosa</name>
    <dbReference type="NCBI Taxonomy" id="182803"/>
    <lineage>
        <taxon>Eukaryota</taxon>
        <taxon>Metazoa</taxon>
        <taxon>Ecdysozoa</taxon>
        <taxon>Arthropoda</taxon>
        <taxon>Chelicerata</taxon>
        <taxon>Arachnida</taxon>
        <taxon>Araneae</taxon>
        <taxon>Araneomorphae</taxon>
        <taxon>Entelegynae</taxon>
        <taxon>Araneoidea</taxon>
        <taxon>Araneidae</taxon>
        <taxon>Araneus</taxon>
    </lineage>
</organism>
<feature type="compositionally biased region" description="Basic and acidic residues" evidence="2">
    <location>
        <begin position="25"/>
        <end position="39"/>
    </location>
</feature>
<accession>A0A4Y2DHL6</accession>
<dbReference type="AlphaFoldDB" id="A0A4Y2DHL6"/>
<dbReference type="PANTHER" id="PTHR37984:SF11">
    <property type="entry name" value="INTEGRASE CATALYTIC DOMAIN-CONTAINING PROTEIN"/>
    <property type="match status" value="1"/>
</dbReference>
<comment type="caution">
    <text evidence="4">The sequence shown here is derived from an EMBL/GenBank/DDBJ whole genome shotgun (WGS) entry which is preliminary data.</text>
</comment>
<dbReference type="Gene3D" id="1.10.340.70">
    <property type="match status" value="1"/>
</dbReference>
<dbReference type="PANTHER" id="PTHR37984">
    <property type="entry name" value="PROTEIN CBG26694"/>
    <property type="match status" value="1"/>
</dbReference>
<proteinExistence type="predicted"/>
<evidence type="ECO:0000256" key="2">
    <source>
        <dbReference type="SAM" id="MobiDB-lite"/>
    </source>
</evidence>
<dbReference type="EMBL" id="BGPR01000362">
    <property type="protein sequence ID" value="GBM15627.1"/>
    <property type="molecule type" value="Genomic_DNA"/>
</dbReference>
<sequence>MAIRATRYMSESTEVSYTMTFKALGEKNPRGDKSGDLEGHVMGPPRSNHQRRNNCYPASDLEQVFQRFNEKGLVLNIKKCIFEADQLLFLGCVVPRDGISPSKEKVEALIDYPQPQDFSTDIRYISGIQNTAADAFSRIDKIGIPLEIDYEEIARAQADDEELLTLQGNIHPYVPNTFRTTIINAIHSLAHSGAKATANAVKQQIIWISLKKDCTEFRKLCIPCQKSKGSHVKSPKGDFSLPPARFSHIHLDVVGPLPLLKATSTV</sequence>
<feature type="region of interest" description="Disordered" evidence="2">
    <location>
        <begin position="25"/>
        <end position="52"/>
    </location>
</feature>
<dbReference type="SUPFAM" id="SSF56672">
    <property type="entry name" value="DNA/RNA polymerases"/>
    <property type="match status" value="1"/>
</dbReference>
<gene>
    <name evidence="4" type="ORF">AVEN_95260_1</name>
</gene>
<dbReference type="InterPro" id="IPR043128">
    <property type="entry name" value="Rev_trsase/Diguanyl_cyclase"/>
</dbReference>
<keyword evidence="5" id="KW-1185">Reference proteome</keyword>
<evidence type="ECO:0000313" key="5">
    <source>
        <dbReference type="Proteomes" id="UP000499080"/>
    </source>
</evidence>
<dbReference type="InterPro" id="IPR041588">
    <property type="entry name" value="Integrase_H2C2"/>
</dbReference>
<name>A0A4Y2DHL6_ARAVE</name>
<evidence type="ECO:0000256" key="1">
    <source>
        <dbReference type="ARBA" id="ARBA00012493"/>
    </source>
</evidence>
<feature type="domain" description="Integrase zinc-binding" evidence="3">
    <location>
        <begin position="174"/>
        <end position="229"/>
    </location>
</feature>
<reference evidence="4 5" key="1">
    <citation type="journal article" date="2019" name="Sci. Rep.">
        <title>Orb-weaving spider Araneus ventricosus genome elucidates the spidroin gene catalogue.</title>
        <authorList>
            <person name="Kono N."/>
            <person name="Nakamura H."/>
            <person name="Ohtoshi R."/>
            <person name="Moran D.A.P."/>
            <person name="Shinohara A."/>
            <person name="Yoshida Y."/>
            <person name="Fujiwara M."/>
            <person name="Mori M."/>
            <person name="Tomita M."/>
            <person name="Arakawa K."/>
        </authorList>
    </citation>
    <scope>NUCLEOTIDE SEQUENCE [LARGE SCALE GENOMIC DNA]</scope>
</reference>
<dbReference type="InterPro" id="IPR050951">
    <property type="entry name" value="Retrovirus_Pol_polyprotein"/>
</dbReference>
<evidence type="ECO:0000313" key="4">
    <source>
        <dbReference type="EMBL" id="GBM15627.1"/>
    </source>
</evidence>
<dbReference type="Gene3D" id="3.30.70.270">
    <property type="match status" value="1"/>
</dbReference>
<dbReference type="Proteomes" id="UP000499080">
    <property type="component" value="Unassembled WGS sequence"/>
</dbReference>
<protein>
    <recommendedName>
        <fullName evidence="1">RNA-directed DNA polymerase</fullName>
        <ecNumber evidence="1">2.7.7.49</ecNumber>
    </recommendedName>
</protein>
<dbReference type="EC" id="2.7.7.49" evidence="1"/>
<evidence type="ECO:0000259" key="3">
    <source>
        <dbReference type="Pfam" id="PF17921"/>
    </source>
</evidence>
<dbReference type="InterPro" id="IPR043502">
    <property type="entry name" value="DNA/RNA_pol_sf"/>
</dbReference>
<dbReference type="Pfam" id="PF17921">
    <property type="entry name" value="Integrase_H2C2"/>
    <property type="match status" value="1"/>
</dbReference>
<dbReference type="GO" id="GO:0003964">
    <property type="term" value="F:RNA-directed DNA polymerase activity"/>
    <property type="evidence" value="ECO:0007669"/>
    <property type="project" value="UniProtKB-EC"/>
</dbReference>